<dbReference type="OrthoDB" id="5872164at2759"/>
<organism evidence="4">
    <name type="scientific">Haemonchus placei</name>
    <name type="common">Barber's pole worm</name>
    <dbReference type="NCBI Taxonomy" id="6290"/>
    <lineage>
        <taxon>Eukaryota</taxon>
        <taxon>Metazoa</taxon>
        <taxon>Ecdysozoa</taxon>
        <taxon>Nematoda</taxon>
        <taxon>Chromadorea</taxon>
        <taxon>Rhabditida</taxon>
        <taxon>Rhabditina</taxon>
        <taxon>Rhabditomorpha</taxon>
        <taxon>Strongyloidea</taxon>
        <taxon>Trichostrongylidae</taxon>
        <taxon>Haemonchus</taxon>
    </lineage>
</organism>
<sequence length="139" mass="15240">MGSPTPEAMSPISTIRPMRKADAVGRLRTRSDYYLWFFGQLHVKQLLVFLHFFLLVVSVWFMCAAGADNLSGLGLPGLDGFPPFDVHHGSKSGQKLDPSQVTAPRPTFLYTARNIVSGLGYFYLFSYPSVAVFSSGACA</sequence>
<evidence type="ECO:0000256" key="1">
    <source>
        <dbReference type="SAM" id="Phobius"/>
    </source>
</evidence>
<dbReference type="AlphaFoldDB" id="A0A0N4W195"/>
<proteinExistence type="predicted"/>
<protein>
    <submittedName>
        <fullName evidence="4">Transmembrane protein</fullName>
    </submittedName>
</protein>
<keyword evidence="1" id="KW-1133">Transmembrane helix</keyword>
<dbReference type="Proteomes" id="UP000268014">
    <property type="component" value="Unassembled WGS sequence"/>
</dbReference>
<dbReference type="WBParaSite" id="HPLM_0000339501-mRNA-1">
    <property type="protein sequence ID" value="HPLM_0000339501-mRNA-1"/>
    <property type="gene ID" value="HPLM_0000339501"/>
</dbReference>
<evidence type="ECO:0000313" key="3">
    <source>
        <dbReference type="Proteomes" id="UP000268014"/>
    </source>
</evidence>
<evidence type="ECO:0000313" key="4">
    <source>
        <dbReference type="WBParaSite" id="HPLM_0000339501-mRNA-1"/>
    </source>
</evidence>
<name>A0A0N4W195_HAEPC</name>
<evidence type="ECO:0000313" key="2">
    <source>
        <dbReference type="EMBL" id="VDO20815.1"/>
    </source>
</evidence>
<reference evidence="4" key="1">
    <citation type="submission" date="2017-02" db="UniProtKB">
        <authorList>
            <consortium name="WormBaseParasite"/>
        </authorList>
    </citation>
    <scope>IDENTIFICATION</scope>
</reference>
<reference evidence="2 3" key="2">
    <citation type="submission" date="2018-11" db="EMBL/GenBank/DDBJ databases">
        <authorList>
            <consortium name="Pathogen Informatics"/>
        </authorList>
    </citation>
    <scope>NUCLEOTIDE SEQUENCE [LARGE SCALE GENOMIC DNA]</scope>
    <source>
        <strain evidence="2 3">MHpl1</strain>
    </source>
</reference>
<accession>A0A0N4W195</accession>
<keyword evidence="1" id="KW-0472">Membrane</keyword>
<feature type="transmembrane region" description="Helical" evidence="1">
    <location>
        <begin position="46"/>
        <end position="67"/>
    </location>
</feature>
<dbReference type="EMBL" id="UZAF01016116">
    <property type="protein sequence ID" value="VDO20815.1"/>
    <property type="molecule type" value="Genomic_DNA"/>
</dbReference>
<keyword evidence="1" id="KW-0812">Transmembrane</keyword>
<keyword evidence="3" id="KW-1185">Reference proteome</keyword>
<gene>
    <name evidence="2" type="ORF">HPLM_LOCUS3387</name>
</gene>